<sequence length="131" mass="14556">MVSGSTASLVLILYQSESRLSGTNKSSRAEELMLDLLMYKETIELIVPSDGTAKPSVGITRARSPRLYQKLGQNQRSGDMPKVLTIIGSSLKAHQEFVGSSPKVYREFTESSLEAQQKIIRTSSRIHRKNN</sequence>
<protein>
    <submittedName>
        <fullName evidence="1">Uncharacterized protein</fullName>
    </submittedName>
</protein>
<evidence type="ECO:0000313" key="2">
    <source>
        <dbReference type="Proteomes" id="UP001055439"/>
    </source>
</evidence>
<accession>A0A9E7FSZ9</accession>
<dbReference type="AlphaFoldDB" id="A0A9E7FSZ9"/>
<evidence type="ECO:0000313" key="1">
    <source>
        <dbReference type="EMBL" id="URE00422.1"/>
    </source>
</evidence>
<reference evidence="1" key="1">
    <citation type="submission" date="2022-05" db="EMBL/GenBank/DDBJ databases">
        <title>The Musa troglodytarum L. genome provides insights into the mechanism of non-climacteric behaviour and enrichment of carotenoids.</title>
        <authorList>
            <person name="Wang J."/>
        </authorList>
    </citation>
    <scope>NUCLEOTIDE SEQUENCE</scope>
    <source>
        <tissue evidence="1">Leaf</tissue>
    </source>
</reference>
<organism evidence="1 2">
    <name type="scientific">Musa troglodytarum</name>
    <name type="common">fe'i banana</name>
    <dbReference type="NCBI Taxonomy" id="320322"/>
    <lineage>
        <taxon>Eukaryota</taxon>
        <taxon>Viridiplantae</taxon>
        <taxon>Streptophyta</taxon>
        <taxon>Embryophyta</taxon>
        <taxon>Tracheophyta</taxon>
        <taxon>Spermatophyta</taxon>
        <taxon>Magnoliopsida</taxon>
        <taxon>Liliopsida</taxon>
        <taxon>Zingiberales</taxon>
        <taxon>Musaceae</taxon>
        <taxon>Musa</taxon>
    </lineage>
</organism>
<proteinExistence type="predicted"/>
<dbReference type="Proteomes" id="UP001055439">
    <property type="component" value="Chromosome 5"/>
</dbReference>
<name>A0A9E7FSZ9_9LILI</name>
<gene>
    <name evidence="1" type="ORF">MUK42_28288</name>
</gene>
<keyword evidence="2" id="KW-1185">Reference proteome</keyword>
<dbReference type="EMBL" id="CP097507">
    <property type="protein sequence ID" value="URE00422.1"/>
    <property type="molecule type" value="Genomic_DNA"/>
</dbReference>